<keyword evidence="3" id="KW-1185">Reference proteome</keyword>
<dbReference type="Proteomes" id="UP000694844">
    <property type="component" value="Chromosome 6"/>
</dbReference>
<evidence type="ECO:0000313" key="3">
    <source>
        <dbReference type="Proteomes" id="UP000694844"/>
    </source>
</evidence>
<dbReference type="OrthoDB" id="6114770at2759"/>
<dbReference type="PANTHER" id="PTHR22192:SF17">
    <property type="entry name" value="SPERIOLIN-LIKE PROTEIN"/>
    <property type="match status" value="1"/>
</dbReference>
<feature type="region of interest" description="Disordered" evidence="1">
    <location>
        <begin position="1"/>
        <end position="45"/>
    </location>
</feature>
<dbReference type="Pfam" id="PF15059">
    <property type="entry name" value="Speriolin_C"/>
    <property type="match status" value="1"/>
</dbReference>
<proteinExistence type="predicted"/>
<protein>
    <submittedName>
        <fullName evidence="4">Speriolin-like protein</fullName>
    </submittedName>
</protein>
<reference evidence="4" key="1">
    <citation type="submission" date="2025-08" db="UniProtKB">
        <authorList>
            <consortium name="RefSeq"/>
        </authorList>
    </citation>
    <scope>IDENTIFICATION</scope>
    <source>
        <tissue evidence="4">Whole sample</tissue>
    </source>
</reference>
<dbReference type="InterPro" id="IPR029384">
    <property type="entry name" value="Speriolin_C"/>
</dbReference>
<dbReference type="RefSeq" id="XP_022288481.1">
    <property type="nucleotide sequence ID" value="XM_022432773.1"/>
</dbReference>
<dbReference type="GeneID" id="111100688"/>
<organism evidence="3 4">
    <name type="scientific">Crassostrea virginica</name>
    <name type="common">Eastern oyster</name>
    <dbReference type="NCBI Taxonomy" id="6565"/>
    <lineage>
        <taxon>Eukaryota</taxon>
        <taxon>Metazoa</taxon>
        <taxon>Spiralia</taxon>
        <taxon>Lophotrochozoa</taxon>
        <taxon>Mollusca</taxon>
        <taxon>Bivalvia</taxon>
        <taxon>Autobranchia</taxon>
        <taxon>Pteriomorphia</taxon>
        <taxon>Ostreida</taxon>
        <taxon>Ostreoidea</taxon>
        <taxon>Ostreidae</taxon>
        <taxon>Crassostrea</taxon>
    </lineage>
</organism>
<dbReference type="InterPro" id="IPR026715">
    <property type="entry name" value="SPATC1"/>
</dbReference>
<sequence length="277" mass="32039">MENASAESELYDKHYGGEDSGVYTLEPQGTSSQSEPEEDAAWGNYEQERSVDGAISHTTCRPDTGDITEVFAQRNDDERRADFLALSRDILTLKEEVRESKALLMYECKMTGARFYFQKRIIGEIAHQLDEQMLRFVFHPTSHGRNINAVNFYGYSFLNVDSLISRESLKLDKTLDLQKEVFYRRQLEKLMRGLGRLGYIREKHAQFSSNMVAKYGVLRIRPTRRMLEEYGLEDLVILRRLMAESAQDKSELDDALILLDCLNALCCWNNCSIFELR</sequence>
<evidence type="ECO:0000256" key="1">
    <source>
        <dbReference type="SAM" id="MobiDB-lite"/>
    </source>
</evidence>
<name>A0A8B8AAI5_CRAVI</name>
<dbReference type="PANTHER" id="PTHR22192">
    <property type="entry name" value="SPERIOLIN"/>
    <property type="match status" value="1"/>
</dbReference>
<dbReference type="AlphaFoldDB" id="A0A8B8AAI5"/>
<dbReference type="GO" id="GO:0005813">
    <property type="term" value="C:centrosome"/>
    <property type="evidence" value="ECO:0007669"/>
    <property type="project" value="TreeGrafter"/>
</dbReference>
<feature type="domain" description="Speriolin C-terminal" evidence="2">
    <location>
        <begin position="121"/>
        <end position="267"/>
    </location>
</feature>
<accession>A0A8B8AAI5</accession>
<dbReference type="KEGG" id="cvn:111100688"/>
<evidence type="ECO:0000259" key="2">
    <source>
        <dbReference type="Pfam" id="PF15059"/>
    </source>
</evidence>
<gene>
    <name evidence="4" type="primary">LOC111100688</name>
</gene>
<evidence type="ECO:0000313" key="4">
    <source>
        <dbReference type="RefSeq" id="XP_022288481.1"/>
    </source>
</evidence>